<organism evidence="2 3">
    <name type="scientific">Somion occarium</name>
    <dbReference type="NCBI Taxonomy" id="3059160"/>
    <lineage>
        <taxon>Eukaryota</taxon>
        <taxon>Fungi</taxon>
        <taxon>Dikarya</taxon>
        <taxon>Basidiomycota</taxon>
        <taxon>Agaricomycotina</taxon>
        <taxon>Agaricomycetes</taxon>
        <taxon>Polyporales</taxon>
        <taxon>Cerrenaceae</taxon>
        <taxon>Somion</taxon>
    </lineage>
</organism>
<protein>
    <submittedName>
        <fullName evidence="2">Uncharacterized protein</fullName>
    </submittedName>
</protein>
<gene>
    <name evidence="2" type="ORF">GFSPODELE1_LOCUS7291</name>
</gene>
<sequence length="175" mass="20665">MAPKQEPKDEAIDPALRRPSQPKTDKGTALKSITAFRRATAWQIHRWPLIKQTIEYKARVHLPKSYLAKDGEDVRIIWPGQDLHQFVHKHYIDPVDRTALTEGVANFVTDDDVSSRKHEYLGPDPRVVGYFIDFDGDIHVKWWDSFLQDQWMDKQKWKFEVELNEQGEWVEKDLR</sequence>
<evidence type="ECO:0000256" key="1">
    <source>
        <dbReference type="SAM" id="MobiDB-lite"/>
    </source>
</evidence>
<feature type="region of interest" description="Disordered" evidence="1">
    <location>
        <begin position="1"/>
        <end position="28"/>
    </location>
</feature>
<evidence type="ECO:0000313" key="2">
    <source>
        <dbReference type="EMBL" id="CAL1709310.1"/>
    </source>
</evidence>
<dbReference type="Proteomes" id="UP001497453">
    <property type="component" value="Chromosome 5"/>
</dbReference>
<reference evidence="3" key="1">
    <citation type="submission" date="2024-04" db="EMBL/GenBank/DDBJ databases">
        <authorList>
            <person name="Shaw F."/>
            <person name="Minotto A."/>
        </authorList>
    </citation>
    <scope>NUCLEOTIDE SEQUENCE [LARGE SCALE GENOMIC DNA]</scope>
</reference>
<feature type="compositionally biased region" description="Basic and acidic residues" evidence="1">
    <location>
        <begin position="1"/>
        <end position="11"/>
    </location>
</feature>
<keyword evidence="3" id="KW-1185">Reference proteome</keyword>
<proteinExistence type="predicted"/>
<evidence type="ECO:0000313" key="3">
    <source>
        <dbReference type="Proteomes" id="UP001497453"/>
    </source>
</evidence>
<dbReference type="EMBL" id="OZ037948">
    <property type="protein sequence ID" value="CAL1709310.1"/>
    <property type="molecule type" value="Genomic_DNA"/>
</dbReference>
<name>A0ABP1DND2_9APHY</name>
<accession>A0ABP1DND2</accession>